<dbReference type="SUPFAM" id="SSF50475">
    <property type="entry name" value="FMN-binding split barrel"/>
    <property type="match status" value="1"/>
</dbReference>
<dbReference type="Gene3D" id="2.30.110.10">
    <property type="entry name" value="Electron Transport, Fmn-binding Protein, Chain A"/>
    <property type="match status" value="1"/>
</dbReference>
<protein>
    <submittedName>
        <fullName evidence="1">Pyridoxamine 5'-phosphate oxidase family protein</fullName>
    </submittedName>
</protein>
<evidence type="ECO:0000313" key="1">
    <source>
        <dbReference type="EMBL" id="TKI03383.1"/>
    </source>
</evidence>
<keyword evidence="2" id="KW-1185">Reference proteome</keyword>
<reference evidence="1 2" key="1">
    <citation type="submission" date="2019-04" db="EMBL/GenBank/DDBJ databases">
        <authorList>
            <person name="Li M."/>
            <person name="Gao C."/>
        </authorList>
    </citation>
    <scope>NUCLEOTIDE SEQUENCE [LARGE SCALE GENOMIC DNA]</scope>
    <source>
        <strain evidence="1 2">BGMRC 2031</strain>
    </source>
</reference>
<sequence>MQKLIDISRILLNEVRFFTLATALPDGLTWAATLNHVVCYNPLRLIWYSMKQAVHSEHIRRRAAVAGSIFFDNRPELSFLGLDGAQFTGEAREIPYQECQAVHHYYYEHNFTDPAIREKWLIDVDEFHNAGPRRFYELTINAWWLLDLDGWAINKEDRRIAVPLNALSLADDKQ</sequence>
<accession>A0ABY2SFK6</accession>
<dbReference type="Proteomes" id="UP000305202">
    <property type="component" value="Unassembled WGS sequence"/>
</dbReference>
<organism evidence="1 2">
    <name type="scientific">Martelella alba</name>
    <dbReference type="NCBI Taxonomy" id="2590451"/>
    <lineage>
        <taxon>Bacteria</taxon>
        <taxon>Pseudomonadati</taxon>
        <taxon>Pseudomonadota</taxon>
        <taxon>Alphaproteobacteria</taxon>
        <taxon>Hyphomicrobiales</taxon>
        <taxon>Aurantimonadaceae</taxon>
        <taxon>Martelella</taxon>
    </lineage>
</organism>
<evidence type="ECO:0000313" key="2">
    <source>
        <dbReference type="Proteomes" id="UP000305202"/>
    </source>
</evidence>
<name>A0ABY2SFK6_9HYPH</name>
<dbReference type="EMBL" id="SZPQ01000045">
    <property type="protein sequence ID" value="TKI03383.1"/>
    <property type="molecule type" value="Genomic_DNA"/>
</dbReference>
<gene>
    <name evidence="1" type="ORF">FCN80_21645</name>
</gene>
<dbReference type="InterPro" id="IPR012349">
    <property type="entry name" value="Split_barrel_FMN-bd"/>
</dbReference>
<comment type="caution">
    <text evidence="1">The sequence shown here is derived from an EMBL/GenBank/DDBJ whole genome shotgun (WGS) entry which is preliminary data.</text>
</comment>
<proteinExistence type="predicted"/>